<dbReference type="KEGG" id="msg:MSMEI_5452"/>
<dbReference type="PATRIC" id="fig|246196.56.peg.5575"/>
<dbReference type="InterPro" id="IPR010652">
    <property type="entry name" value="DUF1232"/>
</dbReference>
<evidence type="ECO:0000256" key="5">
    <source>
        <dbReference type="SAM" id="Phobius"/>
    </source>
</evidence>
<evidence type="ECO:0000256" key="2">
    <source>
        <dbReference type="ARBA" id="ARBA00022692"/>
    </source>
</evidence>
<evidence type="ECO:0000256" key="4">
    <source>
        <dbReference type="ARBA" id="ARBA00023136"/>
    </source>
</evidence>
<reference evidence="7 8" key="2">
    <citation type="journal article" date="2009" name="Genome Res.">
        <title>Ortho-proteogenomics: multiple proteomes investigation through orthology and a new MS-based protocol.</title>
        <authorList>
            <person name="Gallien S."/>
            <person name="Perrodou E."/>
            <person name="Carapito C."/>
            <person name="Deshayes C."/>
            <person name="Reyrat J.M."/>
            <person name="Van Dorsselaer A."/>
            <person name="Poch O."/>
            <person name="Schaeffer C."/>
            <person name="Lecompte O."/>
        </authorList>
    </citation>
    <scope>NUCLEOTIDE SEQUENCE [LARGE SCALE GENOMIC DNA]</scope>
    <source>
        <strain evidence="8">ATCC 700084 / mc(2)155</strain>
    </source>
</reference>
<reference evidence="7 8" key="1">
    <citation type="journal article" date="2007" name="Genome Biol.">
        <title>Interrupted coding sequences in Mycobacterium smegmatis: authentic mutations or sequencing errors?</title>
        <authorList>
            <person name="Deshayes C."/>
            <person name="Perrodou E."/>
            <person name="Gallien S."/>
            <person name="Euphrasie D."/>
            <person name="Schaeffer C."/>
            <person name="Van-Dorsselaer A."/>
            <person name="Poch O."/>
            <person name="Lecompte O."/>
            <person name="Reyrat J.M."/>
        </authorList>
    </citation>
    <scope>NUCLEOTIDE SEQUENCE [LARGE SCALE GENOMIC DNA]</scope>
    <source>
        <strain evidence="8">ATCC 700084 / mc(2)155</strain>
    </source>
</reference>
<evidence type="ECO:0000256" key="1">
    <source>
        <dbReference type="ARBA" id="ARBA00004127"/>
    </source>
</evidence>
<dbReference type="Proteomes" id="UP000006158">
    <property type="component" value="Chromosome"/>
</dbReference>
<dbReference type="Pfam" id="PF06803">
    <property type="entry name" value="DUF1232"/>
    <property type="match status" value="1"/>
</dbReference>
<dbReference type="GO" id="GO:0012505">
    <property type="term" value="C:endomembrane system"/>
    <property type="evidence" value="ECO:0007669"/>
    <property type="project" value="UniProtKB-SubCell"/>
</dbReference>
<feature type="transmembrane region" description="Helical" evidence="5">
    <location>
        <begin position="85"/>
        <end position="109"/>
    </location>
</feature>
<evidence type="ECO:0000256" key="3">
    <source>
        <dbReference type="ARBA" id="ARBA00022989"/>
    </source>
</evidence>
<evidence type="ECO:0000259" key="6">
    <source>
        <dbReference type="Pfam" id="PF06803"/>
    </source>
</evidence>
<evidence type="ECO:0000313" key="8">
    <source>
        <dbReference type="Proteomes" id="UP000006158"/>
    </source>
</evidence>
<keyword evidence="3 5" id="KW-1133">Transmembrane helix</keyword>
<keyword evidence="2 5" id="KW-0812">Transmembrane</keyword>
<evidence type="ECO:0000313" key="7">
    <source>
        <dbReference type="EMBL" id="AFP41892.1"/>
    </source>
</evidence>
<gene>
    <name evidence="7" type="ordered locus">MSMEI_5452</name>
</gene>
<name>I7G8A9_MYCS2</name>
<dbReference type="EMBL" id="CP001663">
    <property type="protein sequence ID" value="AFP41892.1"/>
    <property type="molecule type" value="Genomic_DNA"/>
</dbReference>
<dbReference type="AlphaFoldDB" id="I7G8A9"/>
<proteinExistence type="predicted"/>
<organism evidence="7 8">
    <name type="scientific">Mycolicibacterium smegmatis (strain ATCC 700084 / mc(2)155)</name>
    <name type="common">Mycobacterium smegmatis</name>
    <dbReference type="NCBI Taxonomy" id="246196"/>
    <lineage>
        <taxon>Bacteria</taxon>
        <taxon>Bacillati</taxon>
        <taxon>Actinomycetota</taxon>
        <taxon>Actinomycetes</taxon>
        <taxon>Mycobacteriales</taxon>
        <taxon>Mycobacteriaceae</taxon>
        <taxon>Mycolicibacterium</taxon>
    </lineage>
</organism>
<keyword evidence="4 5" id="KW-0472">Membrane</keyword>
<accession>I7G8A9</accession>
<sequence>MDRRLGRPEWHQPLPTHCSFIVYNQIATAFGSNHRHLLHAIRPGQGQISLIRRQSPATIAFKAGVAGSNPAGGTLYQDGFMWPEWWSIAIGVVLGLALLWLALVVVLWATKPDDVSLRDAMRLLPDLLRLFKRLAADPTLPRGVRVRLALLLGYLVLPFDLIPDFVPVLGYADDAIVVALALRSVTRRAGPAALSEHWPGTPEGLLAVRRLCRLPDGE</sequence>
<protein>
    <recommendedName>
        <fullName evidence="6">DUF1232 domain-containing protein</fullName>
    </recommendedName>
</protein>
<comment type="subcellular location">
    <subcellularLocation>
        <location evidence="1">Endomembrane system</location>
        <topology evidence="1">Multi-pass membrane protein</topology>
    </subcellularLocation>
</comment>
<feature type="domain" description="DUF1232" evidence="6">
    <location>
        <begin position="145"/>
        <end position="180"/>
    </location>
</feature>